<dbReference type="RefSeq" id="WP_257718677.1">
    <property type="nucleotide sequence ID" value="NZ_JANJOU010000028.1"/>
</dbReference>
<dbReference type="InterPro" id="IPR050266">
    <property type="entry name" value="AB_hydrolase_sf"/>
</dbReference>
<evidence type="ECO:0000313" key="3">
    <source>
        <dbReference type="EMBL" id="MCR0985024.1"/>
    </source>
</evidence>
<dbReference type="Proteomes" id="UP001524642">
    <property type="component" value="Unassembled WGS sequence"/>
</dbReference>
<accession>A0ABT1XDH7</accession>
<keyword evidence="1 3" id="KW-0378">Hydrolase</keyword>
<proteinExistence type="predicted"/>
<feature type="domain" description="AB hydrolase-1" evidence="2">
    <location>
        <begin position="23"/>
        <end position="246"/>
    </location>
</feature>
<keyword evidence="4" id="KW-1185">Reference proteome</keyword>
<dbReference type="Pfam" id="PF12697">
    <property type="entry name" value="Abhydrolase_6"/>
    <property type="match status" value="1"/>
</dbReference>
<dbReference type="InterPro" id="IPR029058">
    <property type="entry name" value="AB_hydrolase_fold"/>
</dbReference>
<dbReference type="Gene3D" id="3.40.50.1820">
    <property type="entry name" value="alpha/beta hydrolase"/>
    <property type="match status" value="1"/>
</dbReference>
<gene>
    <name evidence="3" type="ORF">NRP21_23495</name>
</gene>
<evidence type="ECO:0000313" key="4">
    <source>
        <dbReference type="Proteomes" id="UP001524642"/>
    </source>
</evidence>
<comment type="caution">
    <text evidence="3">The sequence shown here is derived from an EMBL/GenBank/DDBJ whole genome shotgun (WGS) entry which is preliminary data.</text>
</comment>
<dbReference type="SUPFAM" id="SSF53474">
    <property type="entry name" value="alpha/beta-Hydrolases"/>
    <property type="match status" value="1"/>
</dbReference>
<dbReference type="EMBL" id="JANJOU010000028">
    <property type="protein sequence ID" value="MCR0985024.1"/>
    <property type="molecule type" value="Genomic_DNA"/>
</dbReference>
<dbReference type="GO" id="GO:0016787">
    <property type="term" value="F:hydrolase activity"/>
    <property type="evidence" value="ECO:0007669"/>
    <property type="project" value="UniProtKB-KW"/>
</dbReference>
<dbReference type="InterPro" id="IPR000073">
    <property type="entry name" value="AB_hydrolase_1"/>
</dbReference>
<dbReference type="PANTHER" id="PTHR43798">
    <property type="entry name" value="MONOACYLGLYCEROL LIPASE"/>
    <property type="match status" value="1"/>
</dbReference>
<sequence length="268" mass="28905">MQSVTVEGSRVAYEEAGTGDRCIVFVHGGFGSSSGLWWQTMAALPAGWRGLAINNFIESDPPPAGYNIPSFARRLAGFIRALTPGRAVICGHSMGGVVCQEAAISHPEVVAGLVLVGTGPSIRNHGIAMEVLRQLEEGGGSRENLEAISRHWFAEIPDQTLFDEYVDTATRAPLQGMIDAQLSLVATDQEPRLPRIGAPTLILHGARDHGRTMEHAHRLRDGIPDTELVVFPESGHAPMWEAAAAFDTALARFLTRLPDSRFQPEVPA</sequence>
<protein>
    <submittedName>
        <fullName evidence="3">Alpha/beta hydrolase</fullName>
    </submittedName>
</protein>
<dbReference type="PANTHER" id="PTHR43798:SF31">
    <property type="entry name" value="AB HYDROLASE SUPERFAMILY PROTEIN YCLE"/>
    <property type="match status" value="1"/>
</dbReference>
<evidence type="ECO:0000256" key="1">
    <source>
        <dbReference type="ARBA" id="ARBA00022801"/>
    </source>
</evidence>
<evidence type="ECO:0000259" key="2">
    <source>
        <dbReference type="Pfam" id="PF12697"/>
    </source>
</evidence>
<organism evidence="3 4">
    <name type="scientific">Roseomonas populi</name>
    <dbReference type="NCBI Taxonomy" id="3121582"/>
    <lineage>
        <taxon>Bacteria</taxon>
        <taxon>Pseudomonadati</taxon>
        <taxon>Pseudomonadota</taxon>
        <taxon>Alphaproteobacteria</taxon>
        <taxon>Acetobacterales</taxon>
        <taxon>Roseomonadaceae</taxon>
        <taxon>Roseomonas</taxon>
    </lineage>
</organism>
<reference evidence="3 4" key="1">
    <citation type="submission" date="2022-06" db="EMBL/GenBank/DDBJ databases">
        <title>Roseomonas CN29.</title>
        <authorList>
            <person name="Cheng Y."/>
            <person name="He X."/>
        </authorList>
    </citation>
    <scope>NUCLEOTIDE SEQUENCE [LARGE SCALE GENOMIC DNA]</scope>
    <source>
        <strain evidence="3 4">CN29</strain>
    </source>
</reference>
<name>A0ABT1XDH7_9PROT</name>